<evidence type="ECO:0000256" key="3">
    <source>
        <dbReference type="ARBA" id="ARBA00004569"/>
    </source>
</evidence>
<dbReference type="OrthoDB" id="4217619at2759"/>
<proteinExistence type="inferred from homology"/>
<keyword evidence="11" id="KW-0720">Serine protease</keyword>
<evidence type="ECO:0000256" key="1">
    <source>
        <dbReference type="ARBA" id="ARBA00001760"/>
    </source>
</evidence>
<evidence type="ECO:0000256" key="10">
    <source>
        <dbReference type="ARBA" id="ARBA00022801"/>
    </source>
</evidence>
<dbReference type="GO" id="GO:0006915">
    <property type="term" value="P:apoptotic process"/>
    <property type="evidence" value="ECO:0007669"/>
    <property type="project" value="UniProtKB-KW"/>
</dbReference>
<dbReference type="InterPro" id="IPR001940">
    <property type="entry name" value="Peptidase_S1C"/>
</dbReference>
<dbReference type="GO" id="GO:0005758">
    <property type="term" value="C:mitochondrial intermembrane space"/>
    <property type="evidence" value="ECO:0007669"/>
    <property type="project" value="UniProtKB-SubCell"/>
</dbReference>
<evidence type="ECO:0000256" key="7">
    <source>
        <dbReference type="ARBA" id="ARBA00022670"/>
    </source>
</evidence>
<name>A0A812E5Y2_ACAPH</name>
<dbReference type="GO" id="GO:0006508">
    <property type="term" value="P:proteolysis"/>
    <property type="evidence" value="ECO:0007669"/>
    <property type="project" value="UniProtKB-KW"/>
</dbReference>
<evidence type="ECO:0000313" key="17">
    <source>
        <dbReference type="EMBL" id="CAE1315992.1"/>
    </source>
</evidence>
<evidence type="ECO:0000256" key="9">
    <source>
        <dbReference type="ARBA" id="ARBA00022703"/>
    </source>
</evidence>
<evidence type="ECO:0000256" key="6">
    <source>
        <dbReference type="ARBA" id="ARBA00016929"/>
    </source>
</evidence>
<keyword evidence="9" id="KW-0053">Apoptosis</keyword>
<accession>A0A812E5Y2</accession>
<keyword evidence="12" id="KW-0809">Transit peptide</keyword>
<keyword evidence="14" id="KW-0496">Mitochondrion</keyword>
<keyword evidence="13" id="KW-1133">Transmembrane helix</keyword>
<evidence type="ECO:0000256" key="5">
    <source>
        <dbReference type="ARBA" id="ARBA00013033"/>
    </source>
</evidence>
<comment type="caution">
    <text evidence="17">The sequence shown here is derived from an EMBL/GenBank/DDBJ whole genome shotgun (WGS) entry which is preliminary data.</text>
</comment>
<dbReference type="GO" id="GO:0007005">
    <property type="term" value="P:mitochondrion organization"/>
    <property type="evidence" value="ECO:0007669"/>
    <property type="project" value="UniProtKB-ARBA"/>
</dbReference>
<evidence type="ECO:0000256" key="8">
    <source>
        <dbReference type="ARBA" id="ARBA00022692"/>
    </source>
</evidence>
<dbReference type="GO" id="GO:0043065">
    <property type="term" value="P:positive regulation of apoptotic process"/>
    <property type="evidence" value="ECO:0007669"/>
    <property type="project" value="TreeGrafter"/>
</dbReference>
<dbReference type="PRINTS" id="PR00834">
    <property type="entry name" value="PROTEASES2C"/>
</dbReference>
<evidence type="ECO:0000256" key="14">
    <source>
        <dbReference type="ARBA" id="ARBA00023128"/>
    </source>
</evidence>
<dbReference type="EC" id="3.4.21.108" evidence="5"/>
<evidence type="ECO:0000256" key="13">
    <source>
        <dbReference type="ARBA" id="ARBA00022989"/>
    </source>
</evidence>
<gene>
    <name evidence="17" type="ORF">SPHA_66820</name>
</gene>
<keyword evidence="15" id="KW-0472">Membrane</keyword>
<dbReference type="Pfam" id="PF13365">
    <property type="entry name" value="Trypsin_2"/>
    <property type="match status" value="1"/>
</dbReference>
<evidence type="ECO:0000256" key="16">
    <source>
        <dbReference type="ARBA" id="ARBA00023145"/>
    </source>
</evidence>
<keyword evidence="7" id="KW-0645">Protease</keyword>
<evidence type="ECO:0000256" key="15">
    <source>
        <dbReference type="ARBA" id="ARBA00023136"/>
    </source>
</evidence>
<evidence type="ECO:0000256" key="4">
    <source>
        <dbReference type="ARBA" id="ARBA00010541"/>
    </source>
</evidence>
<keyword evidence="18" id="KW-1185">Reference proteome</keyword>
<sequence>MFVVCDGQDHLSEMAFNSVSKDGQCIDEFIYSTYKICLESSNSIAVHSGWCRRICIGSGGVYGGSPPCKKAAPAVVYIEVANRHPYYTVLSNGSGFIVKEDGLILTNAHVVVNRHKVIVKLQDGTKVEGKVLLVDPVSDLAAIKINVAGLPILNLGESNSLRPGEWVIAMGSPLSLTNTVTSGIVSTPHRGSAELGLHHRNMTYIQTDAVINFGNSGGPLVNLDGEAIGINTLKVATGISFAIPSDYAKGFLHKAEKDDECPTK</sequence>
<dbReference type="EMBL" id="CAHIKZ030004820">
    <property type="protein sequence ID" value="CAE1315992.1"/>
    <property type="molecule type" value="Genomic_DNA"/>
</dbReference>
<dbReference type="AlphaFoldDB" id="A0A812E5Y2"/>
<evidence type="ECO:0000256" key="2">
    <source>
        <dbReference type="ARBA" id="ARBA00004304"/>
    </source>
</evidence>
<dbReference type="PANTHER" id="PTHR22939">
    <property type="entry name" value="SERINE PROTEASE FAMILY S1C HTRA-RELATED"/>
    <property type="match status" value="1"/>
</dbReference>
<evidence type="ECO:0000313" key="18">
    <source>
        <dbReference type="Proteomes" id="UP000597762"/>
    </source>
</evidence>
<keyword evidence="8" id="KW-0812">Transmembrane</keyword>
<comment type="similarity">
    <text evidence="4">Belongs to the peptidase S1C family.</text>
</comment>
<keyword evidence="16" id="KW-0865">Zymogen</keyword>
<dbReference type="PANTHER" id="PTHR22939:SF129">
    <property type="entry name" value="SERINE PROTEASE HTRA2, MITOCHONDRIAL"/>
    <property type="match status" value="1"/>
</dbReference>
<dbReference type="FunFam" id="2.40.10.120:FF:000004">
    <property type="entry name" value="Serine protease HTRA2, mitochondrial"/>
    <property type="match status" value="1"/>
</dbReference>
<evidence type="ECO:0000256" key="11">
    <source>
        <dbReference type="ARBA" id="ARBA00022825"/>
    </source>
</evidence>
<keyword evidence="10 17" id="KW-0378">Hydrolase</keyword>
<comment type="subcellular location">
    <subcellularLocation>
        <location evidence="3">Mitochondrion intermembrane space</location>
    </subcellularLocation>
    <subcellularLocation>
        <location evidence="2">Mitochondrion membrane</location>
        <topology evidence="2">Single-pass membrane protein</topology>
    </subcellularLocation>
</comment>
<reference evidence="17" key="1">
    <citation type="submission" date="2021-01" db="EMBL/GenBank/DDBJ databases">
        <authorList>
            <person name="Li R."/>
            <person name="Bekaert M."/>
        </authorList>
    </citation>
    <scope>NUCLEOTIDE SEQUENCE</scope>
    <source>
        <strain evidence="17">Farmed</strain>
    </source>
</reference>
<comment type="catalytic activity">
    <reaction evidence="1">
        <text>Cleavage of non-polar aliphatic amino-acids at the P1 position, with a preference for Val, Ile and Met. At the P2 and P3 positions, Arg is selected most strongly with a secondary preference for other hydrophilic residues.</text>
        <dbReference type="EC" id="3.4.21.108"/>
    </reaction>
</comment>
<evidence type="ECO:0000256" key="12">
    <source>
        <dbReference type="ARBA" id="ARBA00022946"/>
    </source>
</evidence>
<dbReference type="GO" id="GO:0031966">
    <property type="term" value="C:mitochondrial membrane"/>
    <property type="evidence" value="ECO:0007669"/>
    <property type="project" value="UniProtKB-SubCell"/>
</dbReference>
<organism evidence="17 18">
    <name type="scientific">Acanthosepion pharaonis</name>
    <name type="common">Pharaoh cuttlefish</name>
    <name type="synonym">Sepia pharaonis</name>
    <dbReference type="NCBI Taxonomy" id="158019"/>
    <lineage>
        <taxon>Eukaryota</taxon>
        <taxon>Metazoa</taxon>
        <taxon>Spiralia</taxon>
        <taxon>Lophotrochozoa</taxon>
        <taxon>Mollusca</taxon>
        <taxon>Cephalopoda</taxon>
        <taxon>Coleoidea</taxon>
        <taxon>Decapodiformes</taxon>
        <taxon>Sepiida</taxon>
        <taxon>Sepiina</taxon>
        <taxon>Sepiidae</taxon>
        <taxon>Acanthosepion</taxon>
    </lineage>
</organism>
<dbReference type="GO" id="GO:0004252">
    <property type="term" value="F:serine-type endopeptidase activity"/>
    <property type="evidence" value="ECO:0007669"/>
    <property type="project" value="InterPro"/>
</dbReference>
<dbReference type="Gene3D" id="2.40.10.120">
    <property type="match status" value="1"/>
</dbReference>
<dbReference type="SUPFAM" id="SSF50494">
    <property type="entry name" value="Trypsin-like serine proteases"/>
    <property type="match status" value="1"/>
</dbReference>
<dbReference type="InterPro" id="IPR009003">
    <property type="entry name" value="Peptidase_S1_PA"/>
</dbReference>
<dbReference type="Proteomes" id="UP000597762">
    <property type="component" value="Unassembled WGS sequence"/>
</dbReference>
<protein>
    <recommendedName>
        <fullName evidence="6">Serine protease HTRA2, mitochondrial</fullName>
        <ecNumber evidence="5">3.4.21.108</ecNumber>
    </recommendedName>
</protein>